<evidence type="ECO:0000313" key="3">
    <source>
        <dbReference type="Proteomes" id="UP001206312"/>
    </source>
</evidence>
<protein>
    <submittedName>
        <fullName evidence="2">NAD(P)H-binding protein</fullName>
    </submittedName>
</protein>
<reference evidence="2 3" key="1">
    <citation type="submission" date="2022-06" db="EMBL/GenBank/DDBJ databases">
        <authorList>
            <person name="Xuan X."/>
        </authorList>
    </citation>
    <scope>NUCLEOTIDE SEQUENCE [LARGE SCALE GENOMIC DNA]</scope>
    <source>
        <strain evidence="2 3">2V75</strain>
    </source>
</reference>
<sequence>MEGGKKKAIVLGATGLVGGILTRRLLEDGRYGEVLVFARRPMGLAHPKLKVVVADLLELAGQETQFTADEVYCCVGTTRAKTPDRTLYAAVDKGIPVAAAKLCVARGIPSLFVVSALGADTASRFFYNRVKGEMEEAVLKQGLPRAVFLQPSLIGGARKENRPAERVARALMGILAPLMVGPLSRARIISASDIADAMLWLANHPGGGPRITSEHIRALAGREQLRRAEKECDS</sequence>
<comment type="caution">
    <text evidence="2">The sequence shown here is derived from an EMBL/GenBank/DDBJ whole genome shotgun (WGS) entry which is preliminary data.</text>
</comment>
<dbReference type="PANTHER" id="PTHR14097:SF7">
    <property type="entry name" value="OXIDOREDUCTASE HTATIP2"/>
    <property type="match status" value="1"/>
</dbReference>
<dbReference type="SUPFAM" id="SSF51735">
    <property type="entry name" value="NAD(P)-binding Rossmann-fold domains"/>
    <property type="match status" value="1"/>
</dbReference>
<dbReference type="InterPro" id="IPR036291">
    <property type="entry name" value="NAD(P)-bd_dom_sf"/>
</dbReference>
<dbReference type="EMBL" id="JAMXIB010000004">
    <property type="protein sequence ID" value="MCO5724414.1"/>
    <property type="molecule type" value="Genomic_DNA"/>
</dbReference>
<evidence type="ECO:0000259" key="1">
    <source>
        <dbReference type="Pfam" id="PF13460"/>
    </source>
</evidence>
<dbReference type="PANTHER" id="PTHR14097">
    <property type="entry name" value="OXIDOREDUCTASE HTATIP2"/>
    <property type="match status" value="1"/>
</dbReference>
<dbReference type="Gene3D" id="3.40.50.720">
    <property type="entry name" value="NAD(P)-binding Rossmann-like Domain"/>
    <property type="match status" value="1"/>
</dbReference>
<feature type="domain" description="NAD(P)-binding" evidence="1">
    <location>
        <begin position="12"/>
        <end position="134"/>
    </location>
</feature>
<gene>
    <name evidence="2" type="ORF">NG653_06080</name>
</gene>
<organism evidence="2 3">
    <name type="scientific">Robiginitalea marina</name>
    <dbReference type="NCBI Taxonomy" id="2954105"/>
    <lineage>
        <taxon>Bacteria</taxon>
        <taxon>Pseudomonadati</taxon>
        <taxon>Bacteroidota</taxon>
        <taxon>Flavobacteriia</taxon>
        <taxon>Flavobacteriales</taxon>
        <taxon>Flavobacteriaceae</taxon>
        <taxon>Robiginitalea</taxon>
    </lineage>
</organism>
<dbReference type="Proteomes" id="UP001206312">
    <property type="component" value="Unassembled WGS sequence"/>
</dbReference>
<dbReference type="Pfam" id="PF13460">
    <property type="entry name" value="NAD_binding_10"/>
    <property type="match status" value="1"/>
</dbReference>
<keyword evidence="3" id="KW-1185">Reference proteome</keyword>
<proteinExistence type="predicted"/>
<accession>A0ABT1AWI0</accession>
<dbReference type="RefSeq" id="WP_252740794.1">
    <property type="nucleotide sequence ID" value="NZ_JAMXIB010000004.1"/>
</dbReference>
<evidence type="ECO:0000313" key="2">
    <source>
        <dbReference type="EMBL" id="MCO5724414.1"/>
    </source>
</evidence>
<dbReference type="InterPro" id="IPR016040">
    <property type="entry name" value="NAD(P)-bd_dom"/>
</dbReference>
<name>A0ABT1AWI0_9FLAO</name>